<feature type="region of interest" description="Disordered" evidence="1">
    <location>
        <begin position="1"/>
        <end position="55"/>
    </location>
</feature>
<proteinExistence type="predicted"/>
<protein>
    <submittedName>
        <fullName evidence="2">Uncharacterized protein</fullName>
    </submittedName>
</protein>
<dbReference type="EMBL" id="CP097508">
    <property type="protein sequence ID" value="URE12019.1"/>
    <property type="molecule type" value="Genomic_DNA"/>
</dbReference>
<name>A0A9E7KCH4_9LILI</name>
<dbReference type="Proteomes" id="UP001055439">
    <property type="component" value="Chromosome 6"/>
</dbReference>
<evidence type="ECO:0000313" key="3">
    <source>
        <dbReference type="Proteomes" id="UP001055439"/>
    </source>
</evidence>
<reference evidence="2" key="1">
    <citation type="submission" date="2022-05" db="EMBL/GenBank/DDBJ databases">
        <title>The Musa troglodytarum L. genome provides insights into the mechanism of non-climacteric behaviour and enrichment of carotenoids.</title>
        <authorList>
            <person name="Wang J."/>
        </authorList>
    </citation>
    <scope>NUCLEOTIDE SEQUENCE</scope>
    <source>
        <tissue evidence="2">Leaf</tissue>
    </source>
</reference>
<accession>A0A9E7KCH4</accession>
<evidence type="ECO:0000313" key="2">
    <source>
        <dbReference type="EMBL" id="URE12019.1"/>
    </source>
</evidence>
<evidence type="ECO:0000256" key="1">
    <source>
        <dbReference type="SAM" id="MobiDB-lite"/>
    </source>
</evidence>
<organism evidence="2 3">
    <name type="scientific">Musa troglodytarum</name>
    <name type="common">fe'i banana</name>
    <dbReference type="NCBI Taxonomy" id="320322"/>
    <lineage>
        <taxon>Eukaryota</taxon>
        <taxon>Viridiplantae</taxon>
        <taxon>Streptophyta</taxon>
        <taxon>Embryophyta</taxon>
        <taxon>Tracheophyta</taxon>
        <taxon>Spermatophyta</taxon>
        <taxon>Magnoliopsida</taxon>
        <taxon>Liliopsida</taxon>
        <taxon>Zingiberales</taxon>
        <taxon>Musaceae</taxon>
        <taxon>Musa</taxon>
    </lineage>
</organism>
<dbReference type="AlphaFoldDB" id="A0A9E7KCH4"/>
<gene>
    <name evidence="2" type="ORF">MUK42_22961</name>
</gene>
<sequence length="71" mass="7886">METTVERRADLPRLRGHKSDRRIAATAGADVTRGKAPWPGRGDRQEGPQRTLPCTVGGAEWCDRLSWVELS</sequence>
<keyword evidence="3" id="KW-1185">Reference proteome</keyword>
<feature type="compositionally biased region" description="Basic and acidic residues" evidence="1">
    <location>
        <begin position="1"/>
        <end position="13"/>
    </location>
</feature>